<evidence type="ECO:0000313" key="11">
    <source>
        <dbReference type="Proteomes" id="UP000054359"/>
    </source>
</evidence>
<protein>
    <submittedName>
        <fullName evidence="10">Nanos-like protein</fullName>
    </submittedName>
</protein>
<dbReference type="OrthoDB" id="5864971at2759"/>
<reference evidence="10 11" key="1">
    <citation type="submission" date="2013-11" db="EMBL/GenBank/DDBJ databases">
        <title>Genome sequencing of Stegodyphus mimosarum.</title>
        <authorList>
            <person name="Bechsgaard J."/>
        </authorList>
    </citation>
    <scope>NUCLEOTIDE SEQUENCE [LARGE SCALE GENOMIC DNA]</scope>
</reference>
<organism evidence="10 11">
    <name type="scientific">Stegodyphus mimosarum</name>
    <name type="common">African social velvet spider</name>
    <dbReference type="NCBI Taxonomy" id="407821"/>
    <lineage>
        <taxon>Eukaryota</taxon>
        <taxon>Metazoa</taxon>
        <taxon>Ecdysozoa</taxon>
        <taxon>Arthropoda</taxon>
        <taxon>Chelicerata</taxon>
        <taxon>Arachnida</taxon>
        <taxon>Araneae</taxon>
        <taxon>Araneomorphae</taxon>
        <taxon>Entelegynae</taxon>
        <taxon>Eresoidea</taxon>
        <taxon>Eresidae</taxon>
        <taxon>Stegodyphus</taxon>
    </lineage>
</organism>
<evidence type="ECO:0000256" key="5">
    <source>
        <dbReference type="ARBA" id="ARBA00022833"/>
    </source>
</evidence>
<proteinExistence type="inferred from homology"/>
<keyword evidence="3" id="KW-0479">Metal-binding</keyword>
<evidence type="ECO:0000256" key="8">
    <source>
        <dbReference type="PROSITE-ProRule" id="PRU00855"/>
    </source>
</evidence>
<evidence type="ECO:0000256" key="3">
    <source>
        <dbReference type="ARBA" id="ARBA00022723"/>
    </source>
</evidence>
<comment type="similarity">
    <text evidence="8">Belongs to the nanos family.</text>
</comment>
<keyword evidence="11" id="KW-1185">Reference proteome</keyword>
<evidence type="ECO:0000259" key="9">
    <source>
        <dbReference type="PROSITE" id="PS51522"/>
    </source>
</evidence>
<dbReference type="GO" id="GO:0006417">
    <property type="term" value="P:regulation of translation"/>
    <property type="evidence" value="ECO:0007669"/>
    <property type="project" value="UniProtKB-UniRule"/>
</dbReference>
<comment type="subcellular location">
    <subcellularLocation>
        <location evidence="1">Cytoplasm</location>
    </subcellularLocation>
</comment>
<keyword evidence="5" id="KW-0862">Zinc</keyword>
<dbReference type="Gene3D" id="4.10.60.30">
    <property type="entry name" value="Nanos, RNA-binding domain"/>
    <property type="match status" value="1"/>
</dbReference>
<dbReference type="GO" id="GO:0005737">
    <property type="term" value="C:cytoplasm"/>
    <property type="evidence" value="ECO:0007669"/>
    <property type="project" value="UniProtKB-SubCell"/>
</dbReference>
<accession>A0A087TSR4</accession>
<dbReference type="InterPro" id="IPR024161">
    <property type="entry name" value="Znf_nanos-typ"/>
</dbReference>
<feature type="domain" description="Nanos-type" evidence="9">
    <location>
        <begin position="183"/>
        <end position="237"/>
    </location>
</feature>
<dbReference type="EMBL" id="KK116573">
    <property type="protein sequence ID" value="KFM68153.1"/>
    <property type="molecule type" value="Genomic_DNA"/>
</dbReference>
<dbReference type="InterPro" id="IPR008705">
    <property type="entry name" value="Nanos/Xcar2"/>
</dbReference>
<evidence type="ECO:0000256" key="7">
    <source>
        <dbReference type="ARBA" id="ARBA00022884"/>
    </source>
</evidence>
<keyword evidence="2" id="KW-0963">Cytoplasm</keyword>
<keyword evidence="6 8" id="KW-0810">Translation regulation</keyword>
<dbReference type="PANTHER" id="PTHR12887">
    <property type="entry name" value="NANOS PROTEIN"/>
    <property type="match status" value="1"/>
</dbReference>
<evidence type="ECO:0000313" key="10">
    <source>
        <dbReference type="EMBL" id="KFM68153.1"/>
    </source>
</evidence>
<dbReference type="GO" id="GO:0008270">
    <property type="term" value="F:zinc ion binding"/>
    <property type="evidence" value="ECO:0007669"/>
    <property type="project" value="UniProtKB-KW"/>
</dbReference>
<dbReference type="GO" id="GO:0003723">
    <property type="term" value="F:RNA binding"/>
    <property type="evidence" value="ECO:0007669"/>
    <property type="project" value="UniProtKB-UniRule"/>
</dbReference>
<keyword evidence="7 8" id="KW-0694">RNA-binding</keyword>
<sequence>MNMEQEKCNKASPCMQELSTISKPDMFCRYQNRDVNFFSNNNDSYPFIERSAVIPKDYRFFRSPEWKFPSSSYYEPYYETELSRNLMLASISQSCSSCPLGFKGGNVVSSDTLNNEIPADSQCVKSSSDNRPVLCWKQHDKDISASEEITLSVSKDSEYTTAENGNNQHYAFSHHTSSAAKKICKFCRQNGERKQFYESHQLKDKFGNVECPVLREYVCDICGKTGSEAHTRSYCPVLRKPGGSKFPIALKLKHTLHDSCGRIRK</sequence>
<dbReference type="InterPro" id="IPR038129">
    <property type="entry name" value="Nanos_sf"/>
</dbReference>
<dbReference type="PROSITE" id="PS51522">
    <property type="entry name" value="ZF_NANOS"/>
    <property type="match status" value="1"/>
</dbReference>
<dbReference type="AlphaFoldDB" id="A0A087TSR4"/>
<name>A0A087TSR4_STEMI</name>
<dbReference type="Proteomes" id="UP000054359">
    <property type="component" value="Unassembled WGS sequence"/>
</dbReference>
<evidence type="ECO:0000256" key="1">
    <source>
        <dbReference type="ARBA" id="ARBA00004496"/>
    </source>
</evidence>
<evidence type="ECO:0000256" key="4">
    <source>
        <dbReference type="ARBA" id="ARBA00022771"/>
    </source>
</evidence>
<feature type="non-terminal residue" evidence="10">
    <location>
        <position position="265"/>
    </location>
</feature>
<evidence type="ECO:0000256" key="6">
    <source>
        <dbReference type="ARBA" id="ARBA00022845"/>
    </source>
</evidence>
<gene>
    <name evidence="10" type="ORF">X975_26337</name>
</gene>
<keyword evidence="4 8" id="KW-0863">Zinc-finger</keyword>
<evidence type="ECO:0000256" key="2">
    <source>
        <dbReference type="ARBA" id="ARBA00022490"/>
    </source>
</evidence>
<dbReference type="Pfam" id="PF05741">
    <property type="entry name" value="zf-nanos"/>
    <property type="match status" value="1"/>
</dbReference>
<dbReference type="STRING" id="407821.A0A087TSR4"/>